<dbReference type="GO" id="GO:0005886">
    <property type="term" value="C:plasma membrane"/>
    <property type="evidence" value="ECO:0007669"/>
    <property type="project" value="UniProtKB-SubCell"/>
</dbReference>
<dbReference type="GO" id="GO:0048803">
    <property type="term" value="P:imaginal disc-derived male genitalia morphogenesis"/>
    <property type="evidence" value="ECO:0007669"/>
    <property type="project" value="UniProtKB-ARBA"/>
</dbReference>
<dbReference type="GO" id="GO:0030048">
    <property type="term" value="P:actin filament-based movement"/>
    <property type="evidence" value="ECO:0007669"/>
    <property type="project" value="TreeGrafter"/>
</dbReference>
<evidence type="ECO:0000256" key="2">
    <source>
        <dbReference type="ARBA" id="ARBA00008314"/>
    </source>
</evidence>
<dbReference type="PANTHER" id="PTHR13140">
    <property type="entry name" value="MYOSIN"/>
    <property type="match status" value="1"/>
</dbReference>
<dbReference type="InterPro" id="IPR001609">
    <property type="entry name" value="Myosin_head_motor_dom-like"/>
</dbReference>
<organism evidence="12">
    <name type="scientific">Riptortus pedestris</name>
    <name type="common">Bean bug</name>
    <dbReference type="NCBI Taxonomy" id="329032"/>
    <lineage>
        <taxon>Eukaryota</taxon>
        <taxon>Metazoa</taxon>
        <taxon>Ecdysozoa</taxon>
        <taxon>Arthropoda</taxon>
        <taxon>Hexapoda</taxon>
        <taxon>Insecta</taxon>
        <taxon>Pterygota</taxon>
        <taxon>Neoptera</taxon>
        <taxon>Paraneoptera</taxon>
        <taxon>Hemiptera</taxon>
        <taxon>Heteroptera</taxon>
        <taxon>Panheteroptera</taxon>
        <taxon>Pentatomomorpha</taxon>
        <taxon>Coreoidea</taxon>
        <taxon>Alydidae</taxon>
        <taxon>Riptortus</taxon>
    </lineage>
</organism>
<evidence type="ECO:0000256" key="7">
    <source>
        <dbReference type="ARBA" id="ARBA00023175"/>
    </source>
</evidence>
<evidence type="ECO:0000313" key="12">
    <source>
        <dbReference type="EMBL" id="BAN20553.1"/>
    </source>
</evidence>
<evidence type="ECO:0000256" key="1">
    <source>
        <dbReference type="ARBA" id="ARBA00004413"/>
    </source>
</evidence>
<reference evidence="12" key="1">
    <citation type="journal article" date="2013" name="PLoS ONE">
        <title>Gene expression in gut symbiotic organ of stinkbug affected by extracellular bacterial symbiont.</title>
        <authorList>
            <person name="Futahashi R."/>
            <person name="Tanaka K."/>
            <person name="Tanahashi M."/>
            <person name="Nikoh N."/>
            <person name="Kikuchi Y."/>
            <person name="Lee B.L."/>
            <person name="Fukatsu T."/>
        </authorList>
    </citation>
    <scope>NUCLEOTIDE SEQUENCE</scope>
    <source>
        <tissue evidence="12">Midgut</tissue>
    </source>
</reference>
<dbReference type="PANTHER" id="PTHR13140:SF679">
    <property type="entry name" value="UNCONVENTIONAL MYOSIN IC"/>
    <property type="match status" value="1"/>
</dbReference>
<dbReference type="SMART" id="SM00242">
    <property type="entry name" value="MYSc"/>
    <property type="match status" value="1"/>
</dbReference>
<dbReference type="InterPro" id="IPR000048">
    <property type="entry name" value="IQ_motif_EF-hand-BS"/>
</dbReference>
<feature type="binding site" evidence="9">
    <location>
        <begin position="105"/>
        <end position="112"/>
    </location>
    <ligand>
        <name>ATP</name>
        <dbReference type="ChEBI" id="CHEBI:30616"/>
    </ligand>
</feature>
<dbReference type="FunFam" id="1.10.10.820:FF:000001">
    <property type="entry name" value="Myosin heavy chain"/>
    <property type="match status" value="1"/>
</dbReference>
<keyword evidence="6 9" id="KW-0518">Myosin</keyword>
<dbReference type="PROSITE" id="PS51456">
    <property type="entry name" value="MYOSIN_MOTOR"/>
    <property type="match status" value="1"/>
</dbReference>
<keyword evidence="5" id="KW-0446">Lipid-binding</keyword>
<dbReference type="GO" id="GO:0051015">
    <property type="term" value="F:actin filament binding"/>
    <property type="evidence" value="ECO:0007669"/>
    <property type="project" value="TreeGrafter"/>
</dbReference>
<keyword evidence="7 9" id="KW-0505">Motor protein</keyword>
<feature type="domain" description="Myosin motor" evidence="10">
    <location>
        <begin position="12"/>
        <end position="690"/>
    </location>
</feature>
<dbReference type="PROSITE" id="PS51757">
    <property type="entry name" value="TH1"/>
    <property type="match status" value="1"/>
</dbReference>
<dbReference type="GO" id="GO:0005938">
    <property type="term" value="C:cell cortex"/>
    <property type="evidence" value="ECO:0007669"/>
    <property type="project" value="UniProtKB-ARBA"/>
</dbReference>
<dbReference type="PROSITE" id="PS50096">
    <property type="entry name" value="IQ"/>
    <property type="match status" value="2"/>
</dbReference>
<proteinExistence type="evidence at transcript level"/>
<dbReference type="Pfam" id="PF00063">
    <property type="entry name" value="Myosin_head"/>
    <property type="match status" value="1"/>
</dbReference>
<dbReference type="InterPro" id="IPR027417">
    <property type="entry name" value="P-loop_NTPase"/>
</dbReference>
<accession>R4WD25</accession>
<evidence type="ECO:0000259" key="10">
    <source>
        <dbReference type="PROSITE" id="PS51456"/>
    </source>
</evidence>
<dbReference type="GO" id="GO:0000146">
    <property type="term" value="F:microfilament motor activity"/>
    <property type="evidence" value="ECO:0007669"/>
    <property type="project" value="TreeGrafter"/>
</dbReference>
<dbReference type="GO" id="GO:0007498">
    <property type="term" value="P:mesoderm development"/>
    <property type="evidence" value="ECO:0007669"/>
    <property type="project" value="UniProtKB-ARBA"/>
</dbReference>
<keyword evidence="8 9" id="KW-0009">Actin-binding</keyword>
<evidence type="ECO:0000256" key="3">
    <source>
        <dbReference type="ARBA" id="ARBA00022741"/>
    </source>
</evidence>
<name>R4WD25_RIPPE</name>
<dbReference type="SUPFAM" id="SSF52540">
    <property type="entry name" value="P-loop containing nucleoside triphosphate hydrolases"/>
    <property type="match status" value="1"/>
</dbReference>
<dbReference type="InterPro" id="IPR010926">
    <property type="entry name" value="Myosin_TH1"/>
</dbReference>
<dbReference type="PRINTS" id="PR00193">
    <property type="entry name" value="MYOSINHEAVY"/>
</dbReference>
<keyword evidence="4 9" id="KW-0067">ATP-binding</keyword>
<dbReference type="Gene3D" id="3.40.850.10">
    <property type="entry name" value="Kinesin motor domain"/>
    <property type="match status" value="1"/>
</dbReference>
<dbReference type="GO" id="GO:0016459">
    <property type="term" value="C:myosin complex"/>
    <property type="evidence" value="ECO:0007669"/>
    <property type="project" value="UniProtKB-KW"/>
</dbReference>
<dbReference type="AlphaFoldDB" id="R4WD25"/>
<evidence type="ECO:0000256" key="9">
    <source>
        <dbReference type="PROSITE-ProRule" id="PRU00782"/>
    </source>
</evidence>
<dbReference type="InterPro" id="IPR036961">
    <property type="entry name" value="Kinesin_motor_dom_sf"/>
</dbReference>
<sequence>MEKSLYERDRVGVQDCVLLEEYMSQDAFINNLEKRFNHNLIYTYIGNVLVSINPYKALPIYGENDIKKYQKTHMIENPPHVFAIAESAYRDMIEENKDHCILISGESGSGKTEASKKVLEYIAAVSNQNGDAKGVKDKLLRLNPVLEAFGNAKTIRNDNSSRFGKYMDIEFKSMGDPVGGNILNYLLEKSRVVHQNNGERNFHIFYQLLKGGTDELLETLNITRNISDYSYLTNKDNRIMEGISDAEQMGEVCQAMHVMGISAREQGEIMAIVASILHLGNIEVKETGGIAEVCGKESLVYAANLLGCTEEELKLALTQKTIHARGESVSSPLDKELSVYARDALAKAIYDRLFTWLVTRFNESLQNNKKGRNKVMGILDIYGFEIFEVNSFEQFCINYCNEKLQQLFIELTLKSEQEEYLREGIEWEPVEYFNNNIIINLIEEKHKGIISLLDEECLRPGDTSDQTFLNKLCDNLSSHNHFISHSKAESKMKKILGRNDFALVHYAGDVIYDVNGFLDKNNDPLFRDLREVMSRTCNSITKAVFPVSELLSKKRPETAVTQFKNSLNELMNILMTKEPSYIRCIKPNHLKKPGVFTRDVVHHQVKYLGLMENLRVRRAGFAYRRNYNEFLYRYKSLSPATWPFYKGPSKDGVREILAFQSCTPDEYRLGKTKVFIRYAKTLFYLEDKFQERKHSLATLIQSRWRGLLQWRKYQQLRAAAIVIEKWIRRHLAKKMCRKRRRAVQVIRGFIEGYITRHEPPTDLNHRFIQTTKAHYLNRLAKSLPTNVLDKSWPTPPKACEEASEILRVMHRQWLAGRYCKSISPERKTQMELKVLAESLFKDKKKTYNSSIPILFVDSRLVENGNPLKKQFLSTEAAGQTCKYSTTVTKFDRHGYKRRDRILLLTDQYLYLTSAGDKKYTVKHKLPLDSSLRLEITSERDNFLLVRIPPELNKEKGDLILEIPNLIEFVTIFVDVTKNNEVVNINNIKDGKIIHSITNGKERTIDLTLGSNGPSIMKGQGGQLVVVG</sequence>
<dbReference type="Gene3D" id="6.20.240.20">
    <property type="match status" value="1"/>
</dbReference>
<dbReference type="GO" id="GO:0005546">
    <property type="term" value="F:phosphatidylinositol-4,5-bisphosphate binding"/>
    <property type="evidence" value="ECO:0007669"/>
    <property type="project" value="UniProtKB-ARBA"/>
</dbReference>
<dbReference type="CDD" id="cd01378">
    <property type="entry name" value="MYSc_Myo1"/>
    <property type="match status" value="1"/>
</dbReference>
<protein>
    <submittedName>
        <fullName evidence="12">Myosin i</fullName>
    </submittedName>
</protein>
<dbReference type="Gene3D" id="1.20.120.720">
    <property type="entry name" value="Myosin VI head, motor domain, U50 subdomain"/>
    <property type="match status" value="1"/>
</dbReference>
<feature type="domain" description="TH1" evidence="11">
    <location>
        <begin position="844"/>
        <end position="1027"/>
    </location>
</feature>
<dbReference type="GO" id="GO:0007368">
    <property type="term" value="P:determination of left/right symmetry"/>
    <property type="evidence" value="ECO:0007669"/>
    <property type="project" value="UniProtKB-ARBA"/>
</dbReference>
<dbReference type="Pfam" id="PF06017">
    <property type="entry name" value="Myosin_TH1"/>
    <property type="match status" value="1"/>
</dbReference>
<dbReference type="GO" id="GO:0007015">
    <property type="term" value="P:actin filament organization"/>
    <property type="evidence" value="ECO:0007669"/>
    <property type="project" value="TreeGrafter"/>
</dbReference>
<dbReference type="FunFam" id="1.20.58.530:FF:000004">
    <property type="entry name" value="Unconventional myosin ID"/>
    <property type="match status" value="1"/>
</dbReference>
<dbReference type="Gene3D" id="1.10.10.820">
    <property type="match status" value="1"/>
</dbReference>
<evidence type="ECO:0000259" key="11">
    <source>
        <dbReference type="PROSITE" id="PS51757"/>
    </source>
</evidence>
<dbReference type="Gene3D" id="1.20.58.530">
    <property type="match status" value="1"/>
</dbReference>
<dbReference type="GO" id="GO:0005902">
    <property type="term" value="C:microvillus"/>
    <property type="evidence" value="ECO:0007669"/>
    <property type="project" value="TreeGrafter"/>
</dbReference>
<evidence type="ECO:0000256" key="8">
    <source>
        <dbReference type="ARBA" id="ARBA00023203"/>
    </source>
</evidence>
<dbReference type="InterPro" id="IPR036072">
    <property type="entry name" value="MYSc_Myo1"/>
</dbReference>
<dbReference type="Gene3D" id="1.20.5.190">
    <property type="match status" value="1"/>
</dbReference>
<evidence type="ECO:0000256" key="4">
    <source>
        <dbReference type="ARBA" id="ARBA00022840"/>
    </source>
</evidence>
<evidence type="ECO:0000256" key="5">
    <source>
        <dbReference type="ARBA" id="ARBA00023121"/>
    </source>
</evidence>
<keyword evidence="3 9" id="KW-0547">Nucleotide-binding</keyword>
<comment type="similarity">
    <text evidence="2 9">Belongs to the TRAFAC class myosin-kinesin ATPase superfamily. Myosin family.</text>
</comment>
<dbReference type="SMART" id="SM00015">
    <property type="entry name" value="IQ"/>
    <property type="match status" value="2"/>
</dbReference>
<dbReference type="EMBL" id="AK417338">
    <property type="protein sequence ID" value="BAN20553.1"/>
    <property type="molecule type" value="mRNA"/>
</dbReference>
<evidence type="ECO:0000256" key="6">
    <source>
        <dbReference type="ARBA" id="ARBA00023123"/>
    </source>
</evidence>
<comment type="subcellular location">
    <subcellularLocation>
        <location evidence="1">Cell membrane</location>
        <topology evidence="1">Peripheral membrane protein</topology>
        <orientation evidence="1">Cytoplasmic side</orientation>
    </subcellularLocation>
</comment>
<dbReference type="GO" id="GO:0005524">
    <property type="term" value="F:ATP binding"/>
    <property type="evidence" value="ECO:0007669"/>
    <property type="project" value="UniProtKB-UniRule"/>
</dbReference>
<dbReference type="GO" id="GO:0006897">
    <property type="term" value="P:endocytosis"/>
    <property type="evidence" value="ECO:0007669"/>
    <property type="project" value="TreeGrafter"/>
</dbReference>
<feature type="region of interest" description="Actin-binding" evidence="9">
    <location>
        <begin position="567"/>
        <end position="589"/>
    </location>
</feature>